<organism evidence="2 3">
    <name type="scientific">Lysobacter brunescens</name>
    <dbReference type="NCBI Taxonomy" id="262323"/>
    <lineage>
        <taxon>Bacteria</taxon>
        <taxon>Pseudomonadati</taxon>
        <taxon>Pseudomonadota</taxon>
        <taxon>Gammaproteobacteria</taxon>
        <taxon>Lysobacterales</taxon>
        <taxon>Lysobacteraceae</taxon>
        <taxon>Lysobacter</taxon>
    </lineage>
</organism>
<dbReference type="EMBL" id="JBHTIF010000002">
    <property type="protein sequence ID" value="MFD0726431.1"/>
    <property type="molecule type" value="Genomic_DNA"/>
</dbReference>
<dbReference type="RefSeq" id="WP_386824318.1">
    <property type="nucleotide sequence ID" value="NZ_JBHTIF010000002.1"/>
</dbReference>
<evidence type="ECO:0000313" key="3">
    <source>
        <dbReference type="Proteomes" id="UP001597110"/>
    </source>
</evidence>
<evidence type="ECO:0000313" key="2">
    <source>
        <dbReference type="EMBL" id="MFD0726431.1"/>
    </source>
</evidence>
<proteinExistence type="predicted"/>
<reference evidence="3" key="1">
    <citation type="journal article" date="2019" name="Int. J. Syst. Evol. Microbiol.">
        <title>The Global Catalogue of Microorganisms (GCM) 10K type strain sequencing project: providing services to taxonomists for standard genome sequencing and annotation.</title>
        <authorList>
            <consortium name="The Broad Institute Genomics Platform"/>
            <consortium name="The Broad Institute Genome Sequencing Center for Infectious Disease"/>
            <person name="Wu L."/>
            <person name="Ma J."/>
        </authorList>
    </citation>
    <scope>NUCLEOTIDE SEQUENCE [LARGE SCALE GENOMIC DNA]</scope>
    <source>
        <strain evidence="3">CCUG 55585</strain>
    </source>
</reference>
<name>A0ABW2YDG1_9GAMM</name>
<feature type="region of interest" description="Disordered" evidence="1">
    <location>
        <begin position="1"/>
        <end position="22"/>
    </location>
</feature>
<evidence type="ECO:0000256" key="1">
    <source>
        <dbReference type="SAM" id="MobiDB-lite"/>
    </source>
</evidence>
<accession>A0ABW2YDG1</accession>
<dbReference type="Proteomes" id="UP001597110">
    <property type="component" value="Unassembled WGS sequence"/>
</dbReference>
<comment type="caution">
    <text evidence="2">The sequence shown here is derived from an EMBL/GenBank/DDBJ whole genome shotgun (WGS) entry which is preliminary data.</text>
</comment>
<gene>
    <name evidence="2" type="ORF">ACFQ0E_12585</name>
</gene>
<feature type="compositionally biased region" description="Low complexity" evidence="1">
    <location>
        <begin position="7"/>
        <end position="21"/>
    </location>
</feature>
<sequence>MRTPVSHAHAGQPGVAGGQPARFAAGSGLQEGFARVLRRAAGEGEIALVRQTEAVPDRAAQREQRARIAAVAADFAHAGLDAFVGDEHQTLAVAPLRVGDVTLQARQHVAEVAAILAGDHQPALLGIVPVLGGNEGELRTVGAPRQAADLAGILDLAQHLAVGRDDAHAGEHQGVVGELARRDQQGDAITGGAPGQRLDAALDRHLARLGLVAVEIDDPQANRRPVLFVDLLGEALLLQTLEFIALRLACQQRGATAIGRQAEGADVGLELGDHPGFTAAQRDAVQRPELVALALGEVGDAAGIRHPRDRADVHLAGDEAATGAVAVGDMQFGPGRPVVVDAGLALHRQRVGDLPPVRADLGLRHRPQLGDLIQCHARLGMDHADQRQQRAGQQYRHRAHSRLPMENRTRTLDAKRADDKARIWRVGVLRSMRGRVVGRSPVGGFSPRPWAV</sequence>
<keyword evidence="3" id="KW-1185">Reference proteome</keyword>
<protein>
    <submittedName>
        <fullName evidence="2">Uncharacterized protein</fullName>
    </submittedName>
</protein>